<dbReference type="AlphaFoldDB" id="A0A194Q7U8"/>
<sequence>MRSALAIATCTQHNDNLCMCPDATHNGLIQYQTGVTQNMTVSGMIEAKCSLPQTELLEHLDD</sequence>
<organism evidence="1 2">
    <name type="scientific">Papilio xuthus</name>
    <name type="common">Asian swallowtail butterfly</name>
    <dbReference type="NCBI Taxonomy" id="66420"/>
    <lineage>
        <taxon>Eukaryota</taxon>
        <taxon>Metazoa</taxon>
        <taxon>Ecdysozoa</taxon>
        <taxon>Arthropoda</taxon>
        <taxon>Hexapoda</taxon>
        <taxon>Insecta</taxon>
        <taxon>Pterygota</taxon>
        <taxon>Neoptera</taxon>
        <taxon>Endopterygota</taxon>
        <taxon>Lepidoptera</taxon>
        <taxon>Glossata</taxon>
        <taxon>Ditrysia</taxon>
        <taxon>Papilionoidea</taxon>
        <taxon>Papilionidae</taxon>
        <taxon>Papilioninae</taxon>
        <taxon>Papilio</taxon>
    </lineage>
</organism>
<name>A0A194Q7U8_PAPXU</name>
<keyword evidence="2" id="KW-1185">Reference proteome</keyword>
<accession>A0A194Q7U8</accession>
<evidence type="ECO:0000313" key="2">
    <source>
        <dbReference type="Proteomes" id="UP000053268"/>
    </source>
</evidence>
<dbReference type="Proteomes" id="UP000053268">
    <property type="component" value="Unassembled WGS sequence"/>
</dbReference>
<gene>
    <name evidence="1" type="ORF">RR46_05330</name>
</gene>
<proteinExistence type="predicted"/>
<evidence type="ECO:0000313" key="1">
    <source>
        <dbReference type="EMBL" id="KPJ01065.1"/>
    </source>
</evidence>
<reference evidence="1 2" key="1">
    <citation type="journal article" date="2015" name="Nat. Commun.">
        <title>Outbred genome sequencing and CRISPR/Cas9 gene editing in butterflies.</title>
        <authorList>
            <person name="Li X."/>
            <person name="Fan D."/>
            <person name="Zhang W."/>
            <person name="Liu G."/>
            <person name="Zhang L."/>
            <person name="Zhao L."/>
            <person name="Fang X."/>
            <person name="Chen L."/>
            <person name="Dong Y."/>
            <person name="Chen Y."/>
            <person name="Ding Y."/>
            <person name="Zhao R."/>
            <person name="Feng M."/>
            <person name="Zhu Y."/>
            <person name="Feng Y."/>
            <person name="Jiang X."/>
            <person name="Zhu D."/>
            <person name="Xiang H."/>
            <person name="Feng X."/>
            <person name="Li S."/>
            <person name="Wang J."/>
            <person name="Zhang G."/>
            <person name="Kronforst M.R."/>
            <person name="Wang W."/>
        </authorList>
    </citation>
    <scope>NUCLEOTIDE SEQUENCE [LARGE SCALE GENOMIC DNA]</scope>
    <source>
        <strain evidence="1">Ya'a_city_454_Px</strain>
        <tissue evidence="1">Whole body</tissue>
    </source>
</reference>
<protein>
    <submittedName>
        <fullName evidence="1">Uncharacterized protein</fullName>
    </submittedName>
</protein>
<dbReference type="EMBL" id="KQ459439">
    <property type="protein sequence ID" value="KPJ01065.1"/>
    <property type="molecule type" value="Genomic_DNA"/>
</dbReference>